<keyword evidence="3" id="KW-1185">Reference proteome</keyword>
<sequence length="497" mass="52322">MKGRSRRSEISRIIMSIKIHLAIILLLQASSSITFAQIIQQEDHADSYRLQQLDALMSRSHAFPTALSTSNTDLELTSLPVHRPRRLLQFTAAVTGNASIKPLLNSLPNVPRSDSTLVYPRDLKASCQMQIIGNNATVNGITSASIRCQSADNTAVFMYIGSALLNFAGNFTGVYAVAPPANSGITLDQYSIYLRQTGSILVYNSTVDNLAIGSGSSFLTIDQGTSPVLIADSRFTRLTTCSGIPSAACFGALSVFNSTTYVQVFRSTFENTKCLNPFLCFSGAIIVSFGASLRLLNTNVSQSTGHFGGAILATAASNVKLTNSSFRQNTAIAGSFGGSLWLSGCSNSLDGKTTGYGVLNDTLFQENTAGQGGAVWVADCPNIVLRANTFDGNTAATADGGGVALLRSSNSLVTRNIFTNNKASTFGGSVSLQPCVPPKTASLNVFVGSSQANTVSNAGCGLTEVHGLNSSLLTAADQTAYNNFFNSLPSQVFPVVV</sequence>
<dbReference type="SUPFAM" id="SSF51126">
    <property type="entry name" value="Pectin lyase-like"/>
    <property type="match status" value="1"/>
</dbReference>
<evidence type="ECO:0000313" key="2">
    <source>
        <dbReference type="EMBL" id="KAK9844766.1"/>
    </source>
</evidence>
<reference evidence="2 3" key="1">
    <citation type="journal article" date="2024" name="Nat. Commun.">
        <title>Phylogenomics reveals the evolutionary origins of lichenization in chlorophyte algae.</title>
        <authorList>
            <person name="Puginier C."/>
            <person name="Libourel C."/>
            <person name="Otte J."/>
            <person name="Skaloud P."/>
            <person name="Haon M."/>
            <person name="Grisel S."/>
            <person name="Petersen M."/>
            <person name="Berrin J.G."/>
            <person name="Delaux P.M."/>
            <person name="Dal Grande F."/>
            <person name="Keller J."/>
        </authorList>
    </citation>
    <scope>NUCLEOTIDE SEQUENCE [LARGE SCALE GENOMIC DNA]</scope>
    <source>
        <strain evidence="2 3">SAG 2145</strain>
    </source>
</reference>
<organism evidence="2 3">
    <name type="scientific">Apatococcus lobatus</name>
    <dbReference type="NCBI Taxonomy" id="904363"/>
    <lineage>
        <taxon>Eukaryota</taxon>
        <taxon>Viridiplantae</taxon>
        <taxon>Chlorophyta</taxon>
        <taxon>core chlorophytes</taxon>
        <taxon>Trebouxiophyceae</taxon>
        <taxon>Chlorellales</taxon>
        <taxon>Chlorellaceae</taxon>
        <taxon>Apatococcus</taxon>
    </lineage>
</organism>
<dbReference type="AlphaFoldDB" id="A0AAW1SGM2"/>
<dbReference type="Proteomes" id="UP001438707">
    <property type="component" value="Unassembled WGS sequence"/>
</dbReference>
<accession>A0AAW1SGM2</accession>
<feature type="domain" description="Right handed beta helix" evidence="1">
    <location>
        <begin position="259"/>
        <end position="427"/>
    </location>
</feature>
<name>A0AAW1SGM2_9CHLO</name>
<dbReference type="InterPro" id="IPR011050">
    <property type="entry name" value="Pectin_lyase_fold/virulence"/>
</dbReference>
<gene>
    <name evidence="2" type="ORF">WJX74_006626</name>
</gene>
<comment type="caution">
    <text evidence="2">The sequence shown here is derived from an EMBL/GenBank/DDBJ whole genome shotgun (WGS) entry which is preliminary data.</text>
</comment>
<protein>
    <recommendedName>
        <fullName evidence="1">Right handed beta helix domain-containing protein</fullName>
    </recommendedName>
</protein>
<proteinExistence type="predicted"/>
<dbReference type="Pfam" id="PF13229">
    <property type="entry name" value="Beta_helix"/>
    <property type="match status" value="1"/>
</dbReference>
<dbReference type="InterPro" id="IPR012334">
    <property type="entry name" value="Pectin_lyas_fold"/>
</dbReference>
<dbReference type="EMBL" id="JALJOS010000001">
    <property type="protein sequence ID" value="KAK9844766.1"/>
    <property type="molecule type" value="Genomic_DNA"/>
</dbReference>
<evidence type="ECO:0000259" key="1">
    <source>
        <dbReference type="Pfam" id="PF13229"/>
    </source>
</evidence>
<dbReference type="InterPro" id="IPR039448">
    <property type="entry name" value="Beta_helix"/>
</dbReference>
<dbReference type="Gene3D" id="2.160.20.10">
    <property type="entry name" value="Single-stranded right-handed beta-helix, Pectin lyase-like"/>
    <property type="match status" value="1"/>
</dbReference>
<evidence type="ECO:0000313" key="3">
    <source>
        <dbReference type="Proteomes" id="UP001438707"/>
    </source>
</evidence>